<sequence length="123" mass="14871">MQNNRAIEDLSKKFNTILPSGSVNNVTRLENNATEDSNNRESCHICQQNHWTTECPYFPSNNNFQYHRQARNNYRRNFYRGNFINRRNRYNGQYAFTRDNTLQNSSRNRPQNRRYNTRTNNLN</sequence>
<feature type="region of interest" description="Disordered" evidence="1">
    <location>
        <begin position="90"/>
        <end position="123"/>
    </location>
</feature>
<organism evidence="3 4">
    <name type="scientific">Stegodyphus mimosarum</name>
    <name type="common">African social velvet spider</name>
    <dbReference type="NCBI Taxonomy" id="407821"/>
    <lineage>
        <taxon>Eukaryota</taxon>
        <taxon>Metazoa</taxon>
        <taxon>Ecdysozoa</taxon>
        <taxon>Arthropoda</taxon>
        <taxon>Chelicerata</taxon>
        <taxon>Arachnida</taxon>
        <taxon>Araneae</taxon>
        <taxon>Araneomorphae</taxon>
        <taxon>Entelegynae</taxon>
        <taxon>Eresoidea</taxon>
        <taxon>Eresidae</taxon>
        <taxon>Stegodyphus</taxon>
    </lineage>
</organism>
<feature type="non-terminal residue" evidence="3">
    <location>
        <position position="123"/>
    </location>
</feature>
<name>A0A087T904_STEMI</name>
<dbReference type="EMBL" id="KK114044">
    <property type="protein sequence ID" value="KFM61593.1"/>
    <property type="molecule type" value="Genomic_DNA"/>
</dbReference>
<reference evidence="3 4" key="1">
    <citation type="submission" date="2013-11" db="EMBL/GenBank/DDBJ databases">
        <title>Genome sequencing of Stegodyphus mimosarum.</title>
        <authorList>
            <person name="Bechsgaard J."/>
        </authorList>
    </citation>
    <scope>NUCLEOTIDE SEQUENCE [LARGE SCALE GENOMIC DNA]</scope>
</reference>
<keyword evidence="4" id="KW-1185">Reference proteome</keyword>
<evidence type="ECO:0000313" key="3">
    <source>
        <dbReference type="EMBL" id="KFM61593.1"/>
    </source>
</evidence>
<accession>A0A087T904</accession>
<dbReference type="InterPro" id="IPR024675">
    <property type="entry name" value="eIF3g_N"/>
</dbReference>
<dbReference type="Proteomes" id="UP000054359">
    <property type="component" value="Unassembled WGS sequence"/>
</dbReference>
<dbReference type="Pfam" id="PF12353">
    <property type="entry name" value="eIF3g"/>
    <property type="match status" value="1"/>
</dbReference>
<evidence type="ECO:0000259" key="2">
    <source>
        <dbReference type="Pfam" id="PF12353"/>
    </source>
</evidence>
<gene>
    <name evidence="3" type="ORF">X975_06625</name>
</gene>
<evidence type="ECO:0000313" key="4">
    <source>
        <dbReference type="Proteomes" id="UP000054359"/>
    </source>
</evidence>
<protein>
    <recommendedName>
        <fullName evidence="2">Eukaryotic translation initiation factor 3 subunit G N-terminal domain-containing protein</fullName>
    </recommendedName>
</protein>
<dbReference type="AlphaFoldDB" id="A0A087T904"/>
<feature type="domain" description="Eukaryotic translation initiation factor 3 subunit G N-terminal" evidence="2">
    <location>
        <begin position="31"/>
        <end position="57"/>
    </location>
</feature>
<dbReference type="OrthoDB" id="6472698at2759"/>
<evidence type="ECO:0000256" key="1">
    <source>
        <dbReference type="SAM" id="MobiDB-lite"/>
    </source>
</evidence>
<proteinExistence type="predicted"/>